<dbReference type="InterPro" id="IPR010572">
    <property type="entry name" value="Tail_dom"/>
</dbReference>
<evidence type="ECO:0000313" key="3">
    <source>
        <dbReference type="EMBL" id="QDX94763.1"/>
    </source>
</evidence>
<keyword evidence="4" id="KW-1185">Reference proteome</keyword>
<dbReference type="NCBIfam" id="TIGR01665">
    <property type="entry name" value="put_anti_recept"/>
    <property type="match status" value="1"/>
</dbReference>
<protein>
    <submittedName>
        <fullName evidence="3">Uncharacterized protein</fullName>
    </submittedName>
</protein>
<dbReference type="Proteomes" id="UP000319432">
    <property type="component" value="Chromosome"/>
</dbReference>
<organism evidence="3 4">
    <name type="scientific">Brevibacillus laterosporus</name>
    <name type="common">Bacillus laterosporus</name>
    <dbReference type="NCBI Taxonomy" id="1465"/>
    <lineage>
        <taxon>Bacteria</taxon>
        <taxon>Bacillati</taxon>
        <taxon>Bacillota</taxon>
        <taxon>Bacilli</taxon>
        <taxon>Bacillales</taxon>
        <taxon>Paenibacillaceae</taxon>
        <taxon>Brevibacillus</taxon>
    </lineage>
</organism>
<dbReference type="Pfam" id="PF24049">
    <property type="entry name" value="YOMG_N"/>
    <property type="match status" value="1"/>
</dbReference>
<accession>A0A518VCN0</accession>
<dbReference type="EMBL" id="CP033464">
    <property type="protein sequence ID" value="QDX94763.1"/>
    <property type="molecule type" value="Genomic_DNA"/>
</dbReference>
<reference evidence="3 4" key="1">
    <citation type="submission" date="2018-11" db="EMBL/GenBank/DDBJ databases">
        <title>Phylogenetic determinants of toxin gene distribution in genomes of Brevibacillus laterosporus.</title>
        <authorList>
            <person name="Glare T.R."/>
            <person name="Durrant A."/>
            <person name="Berry C."/>
            <person name="Palma L."/>
            <person name="Ormskirk M."/>
            <person name="Cox M.O."/>
        </authorList>
    </citation>
    <scope>NUCLEOTIDE SEQUENCE [LARGE SCALE GENOMIC DNA]</scope>
    <source>
        <strain evidence="3 4">1821L</strain>
    </source>
</reference>
<sequence length="1278" mass="145952">MQMGKIDFDKKPVQPEIFLAKPNRKIIAKLTEAHNIVFTSRLGSLNELTFDIPYEREIHHQNKRNPNIDQLRHRFLLKFVKGNYEEWFIIDVPTGTMNEKGDVKQIHAFSLGYELTDKNVREYKEISVSASAVLLDALRGTIWNIGYVDAEFDLKFRSFEITSTTVLDFVYEIAKTFNALIVWDTKKRQINLYKHENLGNNKGLKFSYGRYLKTLEKEIQPDEMVTRLKVFGKDNLSIQRVNPTGSNYIENFGYFMFPFYRDEKRNVISHSYYMSDELCHAILDYVKLIEDHKDEFKKYLTEKEGYQKILLAEKATLVKLENELQVILDNLFVAQTTLQPDEFYQAQKASKLQDITNQKAVLRRIESLIATVDSKINTLKDKISVEKNFTSELIKERNQYIIEKEWVNEQIIDDKDLYDAGIKVFEEFAKPKTVINMDIVNFFEIIEEQRNWDKLNIGDTVTIQYEKLDVNVTAKITEMEFNFEDANIKLTIANVNDIETNEDKFIKSLYKSISTSTKVDMSKYKWDKYEHDLGDVSKIIQNMYDYVKEQLTMAFNETVIIDRSGITIIDPNDPLTFLRATHGCLAITNDGGNTYKHAITGIGIVGERIYGRIITGERVVVGDPDGILEIRGNKMVITDRNKREVMWFGLYDTKPDRFGVKLENDINQVIMDRDDGFTITRKKGTEWHKILWLDTNGIIHSEGLVTKNIKIFSDKNEILLDAEAGIIDLRPINGHLGQNITLSTKDGICVTRGNELNRIWLNADLGIAIEKKKEGRWFKTFYVDLDGRLVAEELVAKKLTIVNARGEILLDEDALNFDFTTLDSIILDDVIISSEKVTLLNQVRSLQQTYQTLLSQIDTYLGKVFTDREKSYPELDKAKRALETAKSNLVAKYNRLISYVTPVFIDMNKSTSITKDLHSNRTEFYQVFKDYHDAATSARNSLENFLEKSSLQLGRDYNNVVIDAENGITVTRGDNLVKTTLNATEGIKIERKEGGSWEKKFYVDTNGILYAEDLVAKRLILLGGESGEDLILDANTKFLDLNQFDKIVGNIQAENITAKVITADQGFIADLCVNQLKTINPSAETGTRNYIHIHDQYIKWITGQATGSTQATNRNGDLLYWLDSDRSSTTIEDTGYPVEAYTYDELIKMQIYFNGDDPSAYPIIEMGAGSGKGQAEKAWIYKDTDKFAIDYYTSSSSGQGKRSIVLSNDEINISSNVGAAQTSLKMTNNEIEIKLQGSGMSSIKMESNGNIKLQSLSGSYIELGRDVRIVSAGNLYLN</sequence>
<proteinExistence type="predicted"/>
<dbReference type="InterPro" id="IPR007119">
    <property type="entry name" value="Phage_tail_spike_N"/>
</dbReference>
<evidence type="ECO:0000259" key="2">
    <source>
        <dbReference type="Pfam" id="PF24049"/>
    </source>
</evidence>
<gene>
    <name evidence="3" type="ORF">EEL30_22230</name>
</gene>
<name>A0A518VCN0_BRELA</name>
<dbReference type="Pfam" id="PF06605">
    <property type="entry name" value="Prophage_tail"/>
    <property type="match status" value="1"/>
</dbReference>
<dbReference type="AlphaFoldDB" id="A0A518VCN0"/>
<feature type="domain" description="YOMG-like N-terminal" evidence="2">
    <location>
        <begin position="19"/>
        <end position="106"/>
    </location>
</feature>
<feature type="domain" description="Tail spike" evidence="1">
    <location>
        <begin position="113"/>
        <end position="263"/>
    </location>
</feature>
<dbReference type="OrthoDB" id="5090100at2"/>
<evidence type="ECO:0000259" key="1">
    <source>
        <dbReference type="Pfam" id="PF06605"/>
    </source>
</evidence>
<dbReference type="InterPro" id="IPR057796">
    <property type="entry name" value="YOMG-like_N"/>
</dbReference>
<evidence type="ECO:0000313" key="4">
    <source>
        <dbReference type="Proteomes" id="UP000319432"/>
    </source>
</evidence>